<evidence type="ECO:0000313" key="1">
    <source>
        <dbReference type="EMBL" id="JAH02918.1"/>
    </source>
</evidence>
<proteinExistence type="predicted"/>
<accession>A0A0E9PGF2</accession>
<reference evidence="1" key="2">
    <citation type="journal article" date="2015" name="Fish Shellfish Immunol.">
        <title>Early steps in the European eel (Anguilla anguilla)-Vibrio vulnificus interaction in the gills: Role of the RtxA13 toxin.</title>
        <authorList>
            <person name="Callol A."/>
            <person name="Pajuelo D."/>
            <person name="Ebbesson L."/>
            <person name="Teles M."/>
            <person name="MacKenzie S."/>
            <person name="Amaro C."/>
        </authorList>
    </citation>
    <scope>NUCLEOTIDE SEQUENCE</scope>
</reference>
<organism evidence="1">
    <name type="scientific">Anguilla anguilla</name>
    <name type="common">European freshwater eel</name>
    <name type="synonym">Muraena anguilla</name>
    <dbReference type="NCBI Taxonomy" id="7936"/>
    <lineage>
        <taxon>Eukaryota</taxon>
        <taxon>Metazoa</taxon>
        <taxon>Chordata</taxon>
        <taxon>Craniata</taxon>
        <taxon>Vertebrata</taxon>
        <taxon>Euteleostomi</taxon>
        <taxon>Actinopterygii</taxon>
        <taxon>Neopterygii</taxon>
        <taxon>Teleostei</taxon>
        <taxon>Anguilliformes</taxon>
        <taxon>Anguillidae</taxon>
        <taxon>Anguilla</taxon>
    </lineage>
</organism>
<sequence>MLIEHFASMSFISIFYTHSLQ</sequence>
<reference evidence="1" key="1">
    <citation type="submission" date="2014-11" db="EMBL/GenBank/DDBJ databases">
        <authorList>
            <person name="Amaro Gonzalez C."/>
        </authorList>
    </citation>
    <scope>NUCLEOTIDE SEQUENCE</scope>
</reference>
<dbReference type="AlphaFoldDB" id="A0A0E9PGF2"/>
<dbReference type="EMBL" id="GBXM01105659">
    <property type="protein sequence ID" value="JAH02918.1"/>
    <property type="molecule type" value="Transcribed_RNA"/>
</dbReference>
<protein>
    <submittedName>
        <fullName evidence="1">Uncharacterized protein</fullName>
    </submittedName>
</protein>
<name>A0A0E9PGF2_ANGAN</name>